<comment type="caution">
    <text evidence="2">The sequence shown here is derived from an EMBL/GenBank/DDBJ whole genome shotgun (WGS) entry which is preliminary data.</text>
</comment>
<dbReference type="Proteomes" id="UP000681340">
    <property type="component" value="Unassembled WGS sequence"/>
</dbReference>
<evidence type="ECO:0000313" key="2">
    <source>
        <dbReference type="EMBL" id="GIM76092.1"/>
    </source>
</evidence>
<reference evidence="2" key="1">
    <citation type="submission" date="2021-03" db="EMBL/GenBank/DDBJ databases">
        <title>Whole genome shotgun sequence of Actinoplanes auranticolor NBRC 12245.</title>
        <authorList>
            <person name="Komaki H."/>
            <person name="Tamura T."/>
        </authorList>
    </citation>
    <scope>NUCLEOTIDE SEQUENCE</scope>
    <source>
        <strain evidence="2">NBRC 12245</strain>
    </source>
</reference>
<proteinExistence type="predicted"/>
<dbReference type="EMBL" id="BOQL01000060">
    <property type="protein sequence ID" value="GIM76092.1"/>
    <property type="molecule type" value="Genomic_DNA"/>
</dbReference>
<feature type="region of interest" description="Disordered" evidence="1">
    <location>
        <begin position="77"/>
        <end position="104"/>
    </location>
</feature>
<organism evidence="2 3">
    <name type="scientific">Actinoplanes auranticolor</name>
    <dbReference type="NCBI Taxonomy" id="47988"/>
    <lineage>
        <taxon>Bacteria</taxon>
        <taxon>Bacillati</taxon>
        <taxon>Actinomycetota</taxon>
        <taxon>Actinomycetes</taxon>
        <taxon>Micromonosporales</taxon>
        <taxon>Micromonosporaceae</taxon>
        <taxon>Actinoplanes</taxon>
    </lineage>
</organism>
<protein>
    <submittedName>
        <fullName evidence="2">Uncharacterized protein</fullName>
    </submittedName>
</protein>
<evidence type="ECO:0000256" key="1">
    <source>
        <dbReference type="SAM" id="MobiDB-lite"/>
    </source>
</evidence>
<dbReference type="RefSeq" id="WP_212992783.1">
    <property type="nucleotide sequence ID" value="NZ_BAABEA010000018.1"/>
</dbReference>
<sequence length="104" mass="11207">MLHLARNRRIRSRSIAVVARVTPILHAVGVAYFRSTLLVPAGTDTRRALPATAVHRLVDRFGAVAVVTALPLHGPSGTFEHGPHLDHSTAAPPSRSTDERHLAL</sequence>
<keyword evidence="3" id="KW-1185">Reference proteome</keyword>
<name>A0A919VUA5_9ACTN</name>
<gene>
    <name evidence="2" type="ORF">Aau02nite_69220</name>
</gene>
<accession>A0A919VUA5</accession>
<dbReference type="AlphaFoldDB" id="A0A919VUA5"/>
<evidence type="ECO:0000313" key="3">
    <source>
        <dbReference type="Proteomes" id="UP000681340"/>
    </source>
</evidence>